<keyword evidence="5" id="KW-0131">Cell cycle</keyword>
<dbReference type="PANTHER" id="PTHR22683">
    <property type="entry name" value="SPORULATION PROTEIN RELATED"/>
    <property type="match status" value="1"/>
</dbReference>
<dbReference type="SUPFAM" id="SSF52540">
    <property type="entry name" value="P-loop containing nucleoside triphosphate hydrolases"/>
    <property type="match status" value="1"/>
</dbReference>
<evidence type="ECO:0000256" key="1">
    <source>
        <dbReference type="ARBA" id="ARBA00004141"/>
    </source>
</evidence>
<dbReference type="GO" id="GO:0005524">
    <property type="term" value="F:ATP binding"/>
    <property type="evidence" value="ECO:0007669"/>
    <property type="project" value="UniProtKB-UniRule"/>
</dbReference>
<gene>
    <name evidence="5" type="ORF">FEE40_12890</name>
</gene>
<dbReference type="PANTHER" id="PTHR22683:SF41">
    <property type="entry name" value="DNA TRANSLOCASE FTSK"/>
    <property type="match status" value="1"/>
</dbReference>
<comment type="subcellular location">
    <subcellularLocation>
        <location evidence="1">Membrane</location>
        <topology evidence="1">Multi-pass membrane protein</topology>
    </subcellularLocation>
</comment>
<keyword evidence="3" id="KW-0159">Chromosome partition</keyword>
<dbReference type="RefSeq" id="WP_163587444.1">
    <property type="nucleotide sequence ID" value="NZ_VKBS01000009.1"/>
</dbReference>
<dbReference type="Gene3D" id="3.40.50.300">
    <property type="entry name" value="P-loop containing nucleotide triphosphate hydrolases"/>
    <property type="match status" value="1"/>
</dbReference>
<dbReference type="InterPro" id="IPR050206">
    <property type="entry name" value="FtsK/SpoIIIE/SftA"/>
</dbReference>
<sequence length="900" mass="100717">MLSSPLYFILHFVFPYGIMLGSLFLLIGYLEKKYIGANEDRVLKKLITIAIIIGVPAIFIEWIVGQPWWITFSDHVHNLVEFAKAQPLFGILITRTQVFNGYVKNIFVTWFPVYWDAFVVIYFIGILIEFLALKWRISFSRTFNVLVPIFFTFPRIFEYCVGKQTPIEDKILEGKIKGKLKENLNDSYEDAAAGEASYREGAGGSSAETTKVAVAVATRRSSVTVRTTADGKRVARLFVKQSRETETDRAIENTLKGFGSRISGNSIYFPNDPTFSPKDGGYIFDSSIPYDAGKRLGEFKKVFSDPFSLDNKTSQGGKGAIKAYFHIILSLLKYVFSITPYSIYKRFIINADKKFKIDTSTSNAKFIVQQNLDLSVIPEPKADGNTIEVQRQKALQRANNRISDVTTALSSVKISGQFKDVQVGGSTAIYTYTLPPDPNLPSDFKKVQEQFSNLLRLNSKPIITLDAGLLKVSIDNNISIPVSFTDMIKRRKTGVSNIISGIAGIDPMGEPIYFELGDKNPHVMVFGKTGTGKTVLIMSILYSIMSATDPKHLRVLYVDGKGNSFEFMSKDSAHPNPFTYAPPGDASGDIEYARAVIRYVEMETRRRIDLFKKAEVSKLADYNKVLESQGKDILPEILFVVDEFSAITQQDKDLKASEINKFGTIDRFEYIAKMSRSVGIRMLMANQSARKELVPGKVSANITARVSLGVSEPIESEIALPETGIAVHLVSRPGEFYSTLKGPLNAEHGYCPYLPDEVMQALNDSLVKKFGPCEYEVTREEILESEETQDEMVSDLGISPENILVPEPEPTAETPLDIIDSLGEQYYPWLDMHRNIITNNTEANVALKYKLDEANAKIQKLINKLDVWRQVQLNAQNANTHKATGELVKSTTNGRDLDKI</sequence>
<dbReference type="GO" id="GO:0007059">
    <property type="term" value="P:chromosome segregation"/>
    <property type="evidence" value="ECO:0007669"/>
    <property type="project" value="UniProtKB-KW"/>
</dbReference>
<dbReference type="GO" id="GO:0003677">
    <property type="term" value="F:DNA binding"/>
    <property type="evidence" value="ECO:0007669"/>
    <property type="project" value="InterPro"/>
</dbReference>
<evidence type="ECO:0000256" key="4">
    <source>
        <dbReference type="ARBA" id="ARBA00022840"/>
    </source>
</evidence>
<dbReference type="EMBL" id="CP040853">
    <property type="protein sequence ID" value="QIA91105.1"/>
    <property type="molecule type" value="Genomic_DNA"/>
</dbReference>
<dbReference type="GO" id="GO:0051301">
    <property type="term" value="P:cell division"/>
    <property type="evidence" value="ECO:0007669"/>
    <property type="project" value="UniProtKB-KW"/>
</dbReference>
<organism evidence="5 6">
    <name type="scientific">Ligilactobacillus murinus</name>
    <dbReference type="NCBI Taxonomy" id="1622"/>
    <lineage>
        <taxon>Bacteria</taxon>
        <taxon>Bacillati</taxon>
        <taxon>Bacillota</taxon>
        <taxon>Bacilli</taxon>
        <taxon>Lactobacillales</taxon>
        <taxon>Lactobacillaceae</taxon>
        <taxon>Ligilactobacillus</taxon>
    </lineage>
</organism>
<dbReference type="InterPro" id="IPR027417">
    <property type="entry name" value="P-loop_NTPase"/>
</dbReference>
<dbReference type="Pfam" id="PF01580">
    <property type="entry name" value="FtsK_SpoIIIE"/>
    <property type="match status" value="1"/>
</dbReference>
<dbReference type="SMART" id="SM00382">
    <property type="entry name" value="AAA"/>
    <property type="match status" value="1"/>
</dbReference>
<reference evidence="5 6" key="1">
    <citation type="journal article" date="2019" name="Nat. Med.">
        <title>Preventing dysbiosis of the neonatal mouse intestinal microbiome protects against late-onset sepsis.</title>
        <authorList>
            <person name="Singer J.R."/>
            <person name="Blosser E.G."/>
            <person name="Zindl C.L."/>
            <person name="Silberger D.J."/>
            <person name="Conlan S."/>
            <person name="Laufer V.A."/>
            <person name="DiToro D."/>
            <person name="Deming C."/>
            <person name="Kumar R."/>
            <person name="Morrow C.D."/>
            <person name="Segre J.A."/>
            <person name="Gray M.J."/>
            <person name="Randolph D.A."/>
            <person name="Weaver C.T."/>
        </authorList>
    </citation>
    <scope>NUCLEOTIDE SEQUENCE [LARGE SCALE GENOMIC DNA]</scope>
    <source>
        <strain evidence="5 6">V10</strain>
    </source>
</reference>
<geneLocation type="plasmid" evidence="5 6">
    <name>unnamed</name>
</geneLocation>
<evidence type="ECO:0000313" key="5">
    <source>
        <dbReference type="EMBL" id="QIA91105.1"/>
    </source>
</evidence>
<protein>
    <submittedName>
        <fullName evidence="5">Cell division protein FtsK</fullName>
    </submittedName>
</protein>
<dbReference type="PROSITE" id="PS50901">
    <property type="entry name" value="FTSK"/>
    <property type="match status" value="1"/>
</dbReference>
<dbReference type="InterPro" id="IPR002543">
    <property type="entry name" value="FtsK_dom"/>
</dbReference>
<keyword evidence="4" id="KW-0067">ATP-binding</keyword>
<keyword evidence="2" id="KW-0547">Nucleotide-binding</keyword>
<proteinExistence type="predicted"/>
<keyword evidence="5" id="KW-0614">Plasmid</keyword>
<dbReference type="Proteomes" id="UP000463931">
    <property type="component" value="Plasmid unnamed"/>
</dbReference>
<keyword evidence="5" id="KW-0132">Cell division</keyword>
<accession>A0AAE6WL37</accession>
<dbReference type="AlphaFoldDB" id="A0AAE6WL37"/>
<evidence type="ECO:0000256" key="3">
    <source>
        <dbReference type="ARBA" id="ARBA00022829"/>
    </source>
</evidence>
<evidence type="ECO:0000256" key="2">
    <source>
        <dbReference type="ARBA" id="ARBA00022741"/>
    </source>
</evidence>
<evidence type="ECO:0000313" key="6">
    <source>
        <dbReference type="Proteomes" id="UP000463931"/>
    </source>
</evidence>
<dbReference type="InterPro" id="IPR003593">
    <property type="entry name" value="AAA+_ATPase"/>
</dbReference>
<name>A0AAE6WL37_9LACO</name>
<dbReference type="GO" id="GO:0016020">
    <property type="term" value="C:membrane"/>
    <property type="evidence" value="ECO:0007669"/>
    <property type="project" value="UniProtKB-SubCell"/>
</dbReference>